<comment type="caution">
    <text evidence="3">The sequence shown here is derived from an EMBL/GenBank/DDBJ whole genome shotgun (WGS) entry which is preliminary data.</text>
</comment>
<evidence type="ECO:0000259" key="2">
    <source>
        <dbReference type="Pfam" id="PF20061"/>
    </source>
</evidence>
<feature type="transmembrane region" description="Helical" evidence="1">
    <location>
        <begin position="63"/>
        <end position="84"/>
    </location>
</feature>
<dbReference type="InterPro" id="IPR045594">
    <property type="entry name" value="DUF6460"/>
</dbReference>
<keyword evidence="1" id="KW-0472">Membrane</keyword>
<keyword evidence="1" id="KW-1133">Transmembrane helix</keyword>
<dbReference type="AlphaFoldDB" id="A0A4V3A7C2"/>
<accession>A0A4V3A7C2</accession>
<dbReference type="EMBL" id="SMSI01000001">
    <property type="protein sequence ID" value="TDH38205.1"/>
    <property type="molecule type" value="Genomic_DNA"/>
</dbReference>
<dbReference type="Proteomes" id="UP000295131">
    <property type="component" value="Unassembled WGS sequence"/>
</dbReference>
<feature type="transmembrane region" description="Helical" evidence="1">
    <location>
        <begin position="20"/>
        <end position="37"/>
    </location>
</feature>
<gene>
    <name evidence="3" type="ORF">E2A64_03530</name>
</gene>
<evidence type="ECO:0000256" key="1">
    <source>
        <dbReference type="SAM" id="Phobius"/>
    </source>
</evidence>
<name>A0A4V3A7C2_9HYPH</name>
<protein>
    <recommendedName>
        <fullName evidence="2">DUF6460 domain-containing protein</fullName>
    </recommendedName>
</protein>
<evidence type="ECO:0000313" key="3">
    <source>
        <dbReference type="EMBL" id="TDH38205.1"/>
    </source>
</evidence>
<keyword evidence="4" id="KW-1185">Reference proteome</keyword>
<organism evidence="3 4">
    <name type="scientific">Pseudohoeflea suaedae</name>
    <dbReference type="NCBI Taxonomy" id="877384"/>
    <lineage>
        <taxon>Bacteria</taxon>
        <taxon>Pseudomonadati</taxon>
        <taxon>Pseudomonadota</taxon>
        <taxon>Alphaproteobacteria</taxon>
        <taxon>Hyphomicrobiales</taxon>
        <taxon>Rhizobiaceae</taxon>
        <taxon>Pseudohoeflea</taxon>
    </lineage>
</organism>
<dbReference type="OrthoDB" id="8480887at2"/>
<proteinExistence type="predicted"/>
<feature type="domain" description="DUF6460" evidence="2">
    <location>
        <begin position="52"/>
        <end position="87"/>
    </location>
</feature>
<sequence>MADRANRFLGDSVLRTILKLLVVSFIVGVIMSAFNWYPEDVLYWIRDSVVNLWNMGFAALGRFGSYLVLGATIVIPAFIIIRLLNYRR</sequence>
<reference evidence="3 4" key="1">
    <citation type="journal article" date="2013" name="Int. J. Syst. Evol. Microbiol.">
        <title>Hoeflea suaedae sp. nov., an endophytic bacterium isolated from the root of the halophyte Suaeda maritima.</title>
        <authorList>
            <person name="Chung E.J."/>
            <person name="Park J.A."/>
            <person name="Pramanik P."/>
            <person name="Bibi F."/>
            <person name="Jeon C.O."/>
            <person name="Chung Y.R."/>
        </authorList>
    </citation>
    <scope>NUCLEOTIDE SEQUENCE [LARGE SCALE GENOMIC DNA]</scope>
    <source>
        <strain evidence="3 4">YC6898</strain>
    </source>
</reference>
<keyword evidence="1" id="KW-0812">Transmembrane</keyword>
<dbReference type="Pfam" id="PF20061">
    <property type="entry name" value="DUF6460"/>
    <property type="match status" value="1"/>
</dbReference>
<dbReference type="RefSeq" id="WP_133283039.1">
    <property type="nucleotide sequence ID" value="NZ_SMSI01000001.1"/>
</dbReference>
<evidence type="ECO:0000313" key="4">
    <source>
        <dbReference type="Proteomes" id="UP000295131"/>
    </source>
</evidence>